<feature type="transmembrane region" description="Helical" evidence="1">
    <location>
        <begin position="20"/>
        <end position="39"/>
    </location>
</feature>
<proteinExistence type="predicted"/>
<feature type="transmembrane region" description="Helical" evidence="1">
    <location>
        <begin position="405"/>
        <end position="429"/>
    </location>
</feature>
<reference evidence="3 4" key="1">
    <citation type="submission" date="2019-07" db="EMBL/GenBank/DDBJ databases">
        <title>Diversity of Bacteria from Kongsfjorden, Arctic.</title>
        <authorList>
            <person name="Yu Y."/>
        </authorList>
    </citation>
    <scope>NUCLEOTIDE SEQUENCE [LARGE SCALE GENOMIC DNA]</scope>
    <source>
        <strain evidence="3 4">SM1927</strain>
    </source>
</reference>
<sequence length="787" mass="88485">MQKLLTDITLNWFKYQFLSWKLLLSSVLLIIPLCFILNLKAIENTFLSTEFTSIENTEIIHQIFIHDQTSNLPVDKFIFDELHNQFPYLVGMFERTLQLSTKKIMAEEEQATKVSFVSNTISKLGIDTHLGSLRAFSMASTGSSLITAVSFNYWKNNLNSDPAVIDKQIIINGKSTKIVAVLNAGFKSLRRDSSTDLLLPYHQLAELLPNEQELTPDTFTYVLGNITDLENFIINFDAYLKKELFIFDNTKLMLSKSVGVDPEQFQTVSNRVDLLAILFGILFAFSLVSFSAFYATQCIDKKKEVVIRQLCGANKKHIMLQNYIEVMLLACYLVFMVFIFTPLTSKLAYLTIPTINTFNVMANVITLITLLMSFIVYLLTLNFLQDKTTITHIGRGSSASLSEKLQVFTLLSFLISLAILSIYVSYLVIISQANLNNHNIGFKNKNLYIASFDFPSSPEHSFMADNSAQQLLLQLSSLDYIESAALTNVPPLTDRSAFSHWYTLSGKAVTSSKNAQTSNHRVSPNYFDTIGTRLIMGNSLSWGQYGNIVVNQALWDQYFANTGLGQAYLLTDFGNEKVKYKVVGVVENIHIKGSDTPVQPTVYTLISVITGFESIVVKGNGVMPANFTQEMMSITANISPYLKNLTNVELSELVKKEAQPREAILVITITCSLVLLLSALLYCFNSIKQLASKSATEISLKRALGARTKNIVWSFCKLFFFILCVAYSIILVCAYINMNKLQPFLFKVDLIDVPVITLLHLVALSFVIIVFFIEIKNILNTSWKNLS</sequence>
<evidence type="ECO:0000313" key="4">
    <source>
        <dbReference type="Proteomes" id="UP000317938"/>
    </source>
</evidence>
<dbReference type="PANTHER" id="PTHR30572:SF4">
    <property type="entry name" value="ABC TRANSPORTER PERMEASE YTRF"/>
    <property type="match status" value="1"/>
</dbReference>
<keyword evidence="1" id="KW-1133">Transmembrane helix</keyword>
<keyword evidence="1" id="KW-0472">Membrane</keyword>
<dbReference type="Proteomes" id="UP000317938">
    <property type="component" value="Unassembled WGS sequence"/>
</dbReference>
<organism evidence="3 4">
    <name type="scientific">Pseudoalteromonas neustonica</name>
    <dbReference type="NCBI Taxonomy" id="1840331"/>
    <lineage>
        <taxon>Bacteria</taxon>
        <taxon>Pseudomonadati</taxon>
        <taxon>Pseudomonadota</taxon>
        <taxon>Gammaproteobacteria</taxon>
        <taxon>Alteromonadales</taxon>
        <taxon>Pseudoalteromonadaceae</taxon>
        <taxon>Pseudoalteromonas</taxon>
    </lineage>
</organism>
<feature type="transmembrane region" description="Helical" evidence="1">
    <location>
        <begin position="663"/>
        <end position="684"/>
    </location>
</feature>
<accession>A0ABY3F7K0</accession>
<comment type="caution">
    <text evidence="3">The sequence shown here is derived from an EMBL/GenBank/DDBJ whole genome shotgun (WGS) entry which is preliminary data.</text>
</comment>
<feature type="transmembrane region" description="Helical" evidence="1">
    <location>
        <begin position="711"/>
        <end position="738"/>
    </location>
</feature>
<evidence type="ECO:0000259" key="2">
    <source>
        <dbReference type="Pfam" id="PF12704"/>
    </source>
</evidence>
<keyword evidence="1" id="KW-0812">Transmembrane</keyword>
<feature type="transmembrane region" description="Helical" evidence="1">
    <location>
        <begin position="750"/>
        <end position="773"/>
    </location>
</feature>
<dbReference type="EMBL" id="VNFF01000033">
    <property type="protein sequence ID" value="TVU79936.1"/>
    <property type="molecule type" value="Genomic_DNA"/>
</dbReference>
<dbReference type="PANTHER" id="PTHR30572">
    <property type="entry name" value="MEMBRANE COMPONENT OF TRANSPORTER-RELATED"/>
    <property type="match status" value="1"/>
</dbReference>
<dbReference type="InterPro" id="IPR050250">
    <property type="entry name" value="Macrolide_Exporter_MacB"/>
</dbReference>
<dbReference type="RefSeq" id="WP_145242555.1">
    <property type="nucleotide sequence ID" value="NZ_VNFF01000033.1"/>
</dbReference>
<gene>
    <name evidence="3" type="ORF">FQP85_21820</name>
</gene>
<keyword evidence="4" id="KW-1185">Reference proteome</keyword>
<feature type="transmembrane region" description="Helical" evidence="1">
    <location>
        <begin position="274"/>
        <end position="295"/>
    </location>
</feature>
<dbReference type="Pfam" id="PF12704">
    <property type="entry name" value="MacB_PCD"/>
    <property type="match status" value="1"/>
</dbReference>
<dbReference type="InterPro" id="IPR025857">
    <property type="entry name" value="MacB_PCD"/>
</dbReference>
<evidence type="ECO:0000313" key="3">
    <source>
        <dbReference type="EMBL" id="TVU79936.1"/>
    </source>
</evidence>
<feature type="transmembrane region" description="Helical" evidence="1">
    <location>
        <begin position="323"/>
        <end position="340"/>
    </location>
</feature>
<feature type="transmembrane region" description="Helical" evidence="1">
    <location>
        <begin position="360"/>
        <end position="384"/>
    </location>
</feature>
<name>A0ABY3F7K0_9GAMM</name>
<protein>
    <submittedName>
        <fullName evidence="3">FtsX-like permease family protein</fullName>
    </submittedName>
</protein>
<feature type="domain" description="MacB-like periplasmic core" evidence="2">
    <location>
        <begin position="409"/>
        <end position="605"/>
    </location>
</feature>
<evidence type="ECO:0000256" key="1">
    <source>
        <dbReference type="SAM" id="Phobius"/>
    </source>
</evidence>